<dbReference type="EMBL" id="JAPNUD010000077">
    <property type="protein sequence ID" value="MDA0643843.1"/>
    <property type="molecule type" value="Genomic_DNA"/>
</dbReference>
<evidence type="ECO:0000313" key="2">
    <source>
        <dbReference type="EMBL" id="MDA0643843.1"/>
    </source>
</evidence>
<feature type="domain" description="HTH luxR-type" evidence="1">
    <location>
        <begin position="6"/>
        <end position="47"/>
    </location>
</feature>
<evidence type="ECO:0000259" key="1">
    <source>
        <dbReference type="PROSITE" id="PS50043"/>
    </source>
</evidence>
<feature type="non-terminal residue" evidence="2">
    <location>
        <position position="47"/>
    </location>
</feature>
<keyword evidence="3" id="KW-1185">Reference proteome</keyword>
<gene>
    <name evidence="2" type="ORF">OUY24_24710</name>
</gene>
<dbReference type="PROSITE" id="PS50043">
    <property type="entry name" value="HTH_LUXR_2"/>
    <property type="match status" value="1"/>
</dbReference>
<dbReference type="InterPro" id="IPR036388">
    <property type="entry name" value="WH-like_DNA-bd_sf"/>
</dbReference>
<proteinExistence type="predicted"/>
<dbReference type="SUPFAM" id="SSF46894">
    <property type="entry name" value="C-terminal effector domain of the bipartite response regulators"/>
    <property type="match status" value="1"/>
</dbReference>
<reference evidence="2 3" key="1">
    <citation type="submission" date="2022-11" db="EMBL/GenBank/DDBJ databases">
        <title>Nonomuraea corallina sp. nov., a new species of the genus Nonomuraea isolated from sea side sediment in Thai sea.</title>
        <authorList>
            <person name="Ngamcharungchit C."/>
            <person name="Matsumoto A."/>
            <person name="Suriyachadkun C."/>
            <person name="Panbangred W."/>
            <person name="Inahashi Y."/>
            <person name="Intra B."/>
        </authorList>
    </citation>
    <scope>NUCLEOTIDE SEQUENCE [LARGE SCALE GENOMIC DNA]</scope>
    <source>
        <strain evidence="2 3">DSM 43553</strain>
    </source>
</reference>
<dbReference type="Gene3D" id="1.10.10.10">
    <property type="entry name" value="Winged helix-like DNA-binding domain superfamily/Winged helix DNA-binding domain"/>
    <property type="match status" value="1"/>
</dbReference>
<dbReference type="Proteomes" id="UP001212498">
    <property type="component" value="Unassembled WGS sequence"/>
</dbReference>
<sequence>MRQTGTVATEVDISAREAEVLNLVGAHLSNAEIAARLCISVRTVESH</sequence>
<evidence type="ECO:0000313" key="3">
    <source>
        <dbReference type="Proteomes" id="UP001212498"/>
    </source>
</evidence>
<dbReference type="PRINTS" id="PR00038">
    <property type="entry name" value="HTHLUXR"/>
</dbReference>
<dbReference type="Pfam" id="PF00196">
    <property type="entry name" value="GerE"/>
    <property type="match status" value="1"/>
</dbReference>
<name>A0ABT4T2V0_9ACTN</name>
<comment type="caution">
    <text evidence="2">The sequence shown here is derived from an EMBL/GenBank/DDBJ whole genome shotgun (WGS) entry which is preliminary data.</text>
</comment>
<dbReference type="InterPro" id="IPR000792">
    <property type="entry name" value="Tscrpt_reg_LuxR_C"/>
</dbReference>
<dbReference type="RefSeq" id="WP_271278010.1">
    <property type="nucleotide sequence ID" value="NZ_JAPNUD010000077.1"/>
</dbReference>
<dbReference type="InterPro" id="IPR016032">
    <property type="entry name" value="Sig_transdc_resp-reg_C-effctor"/>
</dbReference>
<organism evidence="2 3">
    <name type="scientific">Nonomuraea ferruginea</name>
    <dbReference type="NCBI Taxonomy" id="46174"/>
    <lineage>
        <taxon>Bacteria</taxon>
        <taxon>Bacillati</taxon>
        <taxon>Actinomycetota</taxon>
        <taxon>Actinomycetes</taxon>
        <taxon>Streptosporangiales</taxon>
        <taxon>Streptosporangiaceae</taxon>
        <taxon>Nonomuraea</taxon>
    </lineage>
</organism>
<accession>A0ABT4T2V0</accession>
<protein>
    <submittedName>
        <fullName evidence="2">LuxR C-terminal-related transcriptional regulator</fullName>
    </submittedName>
</protein>